<dbReference type="Proteomes" id="UP001597018">
    <property type="component" value="Unassembled WGS sequence"/>
</dbReference>
<evidence type="ECO:0000313" key="1">
    <source>
        <dbReference type="EMBL" id="MFD0923848.1"/>
    </source>
</evidence>
<proteinExistence type="predicted"/>
<evidence type="ECO:0000313" key="2">
    <source>
        <dbReference type="Proteomes" id="UP001597018"/>
    </source>
</evidence>
<accession>A0ABW3G163</accession>
<comment type="caution">
    <text evidence="1">The sequence shown here is derived from an EMBL/GenBank/DDBJ whole genome shotgun (WGS) entry which is preliminary data.</text>
</comment>
<organism evidence="1 2">
    <name type="scientific">Saccharopolyspora rosea</name>
    <dbReference type="NCBI Taxonomy" id="524884"/>
    <lineage>
        <taxon>Bacteria</taxon>
        <taxon>Bacillati</taxon>
        <taxon>Actinomycetota</taxon>
        <taxon>Actinomycetes</taxon>
        <taxon>Pseudonocardiales</taxon>
        <taxon>Pseudonocardiaceae</taxon>
        <taxon>Saccharopolyspora</taxon>
    </lineage>
</organism>
<dbReference type="RefSeq" id="WP_263253389.1">
    <property type="nucleotide sequence ID" value="NZ_BAABLT010000050.1"/>
</dbReference>
<keyword evidence="2" id="KW-1185">Reference proteome</keyword>
<sequence>MTARTGPDGRGGPAPGDVARAAELLAENIGLLTGHVPLADRALPGRSHVHRVALCWSDGSGTAQVCLQALSAGPARAAEPGWSQAEARGIAESLDLRLREEAEEFGSFRQWRRAAAPAYHLLLVDDAAEPVAGPALDHRCAALQATYLDGAGWLRFHAGRQFAEGSFTRLIQRVAHDVRSRLGARTEPRPPAAPSGGLC</sequence>
<reference evidence="2" key="1">
    <citation type="journal article" date="2019" name="Int. J. Syst. Evol. Microbiol.">
        <title>The Global Catalogue of Microorganisms (GCM) 10K type strain sequencing project: providing services to taxonomists for standard genome sequencing and annotation.</title>
        <authorList>
            <consortium name="The Broad Institute Genomics Platform"/>
            <consortium name="The Broad Institute Genome Sequencing Center for Infectious Disease"/>
            <person name="Wu L."/>
            <person name="Ma J."/>
        </authorList>
    </citation>
    <scope>NUCLEOTIDE SEQUENCE [LARGE SCALE GENOMIC DNA]</scope>
    <source>
        <strain evidence="2">CCUG 56401</strain>
    </source>
</reference>
<protein>
    <submittedName>
        <fullName evidence="1">Uncharacterized protein</fullName>
    </submittedName>
</protein>
<gene>
    <name evidence="1" type="ORF">ACFQ16_29225</name>
</gene>
<name>A0ABW3G163_9PSEU</name>
<dbReference type="EMBL" id="JBHTIW010000044">
    <property type="protein sequence ID" value="MFD0923848.1"/>
    <property type="molecule type" value="Genomic_DNA"/>
</dbReference>